<feature type="signal peptide" evidence="2">
    <location>
        <begin position="1"/>
        <end position="19"/>
    </location>
</feature>
<sequence length="161" mass="17705" precursor="true">MKCTAPLLIFLLLPLGCDSSTPPTQQATIPDQLEGNTATEVPQKTSDFLEPMYAPVLVIMQNEKGSGTTTKFSPRSHSPGTSVTHAATSTSGDPRGPAKVSWSYTGTDPKGDHYQFEKEFLENNPGQKKLTKEIIYTGENQIVFEDQYQRINICPAPEKKE</sequence>
<keyword evidence="2" id="KW-0732">Signal</keyword>
<organism evidence="3 4">
    <name type="scientific">Gimesia chilikensis</name>
    <dbReference type="NCBI Taxonomy" id="2605989"/>
    <lineage>
        <taxon>Bacteria</taxon>
        <taxon>Pseudomonadati</taxon>
        <taxon>Planctomycetota</taxon>
        <taxon>Planctomycetia</taxon>
        <taxon>Planctomycetales</taxon>
        <taxon>Planctomycetaceae</taxon>
        <taxon>Gimesia</taxon>
    </lineage>
</organism>
<feature type="compositionally biased region" description="Polar residues" evidence="1">
    <location>
        <begin position="65"/>
        <end position="92"/>
    </location>
</feature>
<reference evidence="3 4" key="1">
    <citation type="submission" date="2019-02" db="EMBL/GenBank/DDBJ databases">
        <title>Deep-cultivation of Planctomycetes and their phenomic and genomic characterization uncovers novel biology.</title>
        <authorList>
            <person name="Wiegand S."/>
            <person name="Jogler M."/>
            <person name="Boedeker C."/>
            <person name="Pinto D."/>
            <person name="Vollmers J."/>
            <person name="Rivas-Marin E."/>
            <person name="Kohn T."/>
            <person name="Peeters S.H."/>
            <person name="Heuer A."/>
            <person name="Rast P."/>
            <person name="Oberbeckmann S."/>
            <person name="Bunk B."/>
            <person name="Jeske O."/>
            <person name="Meyerdierks A."/>
            <person name="Storesund J.E."/>
            <person name="Kallscheuer N."/>
            <person name="Luecker S."/>
            <person name="Lage O.M."/>
            <person name="Pohl T."/>
            <person name="Merkel B.J."/>
            <person name="Hornburger P."/>
            <person name="Mueller R.-W."/>
            <person name="Bruemmer F."/>
            <person name="Labrenz M."/>
            <person name="Spormann A.M."/>
            <person name="Op den Camp H."/>
            <person name="Overmann J."/>
            <person name="Amann R."/>
            <person name="Jetten M.S.M."/>
            <person name="Mascher T."/>
            <person name="Medema M.H."/>
            <person name="Devos D.P."/>
            <person name="Kaster A.-K."/>
            <person name="Ovreas L."/>
            <person name="Rohde M."/>
            <person name="Galperin M.Y."/>
            <person name="Jogler C."/>
        </authorList>
    </citation>
    <scope>NUCLEOTIDE SEQUENCE [LARGE SCALE GENOMIC DNA]</scope>
    <source>
        <strain evidence="3 4">HG66A1</strain>
    </source>
</reference>
<gene>
    <name evidence="3" type="ORF">HG66A1_05950</name>
</gene>
<keyword evidence="4" id="KW-1185">Reference proteome</keyword>
<feature type="chain" id="PRO_5021773017" description="Lipoprotein" evidence="2">
    <location>
        <begin position="20"/>
        <end position="161"/>
    </location>
</feature>
<evidence type="ECO:0008006" key="5">
    <source>
        <dbReference type="Google" id="ProtNLM"/>
    </source>
</evidence>
<evidence type="ECO:0000313" key="3">
    <source>
        <dbReference type="EMBL" id="QDT18833.1"/>
    </source>
</evidence>
<dbReference type="RefSeq" id="WP_145180665.1">
    <property type="nucleotide sequence ID" value="NZ_CP036266.1"/>
</dbReference>
<dbReference type="OrthoDB" id="290513at2"/>
<evidence type="ECO:0000313" key="4">
    <source>
        <dbReference type="Proteomes" id="UP000320421"/>
    </source>
</evidence>
<proteinExistence type="predicted"/>
<dbReference type="AlphaFoldDB" id="A0A517PHG9"/>
<accession>A0A517PHG9</accession>
<feature type="region of interest" description="Disordered" evidence="1">
    <location>
        <begin position="65"/>
        <end position="102"/>
    </location>
</feature>
<evidence type="ECO:0000256" key="2">
    <source>
        <dbReference type="SAM" id="SignalP"/>
    </source>
</evidence>
<evidence type="ECO:0000256" key="1">
    <source>
        <dbReference type="SAM" id="MobiDB-lite"/>
    </source>
</evidence>
<protein>
    <recommendedName>
        <fullName evidence="5">Lipoprotein</fullName>
    </recommendedName>
</protein>
<dbReference type="EMBL" id="CP036266">
    <property type="protein sequence ID" value="QDT18833.1"/>
    <property type="molecule type" value="Genomic_DNA"/>
</dbReference>
<dbReference type="Proteomes" id="UP000320421">
    <property type="component" value="Chromosome"/>
</dbReference>
<name>A0A517PHG9_9PLAN</name>